<accession>A0A0J8B1P8</accession>
<evidence type="ECO:0000313" key="2">
    <source>
        <dbReference type="Proteomes" id="UP000035740"/>
    </source>
</evidence>
<reference evidence="1 2" key="1">
    <citation type="journal article" date="2014" name="Nature">
        <title>The genome of the recently domesticated crop plant sugar beet (Beta vulgaris).</title>
        <authorList>
            <person name="Dohm J.C."/>
            <person name="Minoche A.E."/>
            <person name="Holtgrawe D."/>
            <person name="Capella-Gutierrez S."/>
            <person name="Zakrzewski F."/>
            <person name="Tafer H."/>
            <person name="Rupp O."/>
            <person name="Sorensen T.R."/>
            <person name="Stracke R."/>
            <person name="Reinhardt R."/>
            <person name="Goesmann A."/>
            <person name="Kraft T."/>
            <person name="Schulz B."/>
            <person name="Stadler P.F."/>
            <person name="Schmidt T."/>
            <person name="Gabaldon T."/>
            <person name="Lehrach H."/>
            <person name="Weisshaar B."/>
            <person name="Himmelbauer H."/>
        </authorList>
    </citation>
    <scope>NUCLEOTIDE SEQUENCE [LARGE SCALE GENOMIC DNA]</scope>
    <source>
        <tissue evidence="1">Taproot</tissue>
    </source>
</reference>
<sequence length="92" mass="11002">MLAYPSGLEASQEAMTEYRVLGPMINGCSWIELRPLTSWKHQYLGAYFMLCEVADSLLFWCKFRFWMVFQSKYDNTYWINVPYDFCIAWISK</sequence>
<dbReference type="Gramene" id="KMS94954">
    <property type="protein sequence ID" value="KMS94954"/>
    <property type="gene ID" value="BVRB_013790"/>
</dbReference>
<gene>
    <name evidence="1" type="ORF">BVRB_013790</name>
</gene>
<dbReference type="Proteomes" id="UP000035740">
    <property type="component" value="Unassembled WGS sequence"/>
</dbReference>
<evidence type="ECO:0000313" key="1">
    <source>
        <dbReference type="EMBL" id="KMS94954.1"/>
    </source>
</evidence>
<dbReference type="OrthoDB" id="428658at2759"/>
<dbReference type="AlphaFoldDB" id="A0A0J8B1P8"/>
<dbReference type="EMBL" id="KQ090642">
    <property type="protein sequence ID" value="KMS94954.1"/>
    <property type="molecule type" value="Genomic_DNA"/>
</dbReference>
<keyword evidence="2" id="KW-1185">Reference proteome</keyword>
<name>A0A0J8B1P8_BETVV</name>
<proteinExistence type="predicted"/>
<organism evidence="1 2">
    <name type="scientific">Beta vulgaris subsp. vulgaris</name>
    <name type="common">Beet</name>
    <dbReference type="NCBI Taxonomy" id="3555"/>
    <lineage>
        <taxon>Eukaryota</taxon>
        <taxon>Viridiplantae</taxon>
        <taxon>Streptophyta</taxon>
        <taxon>Embryophyta</taxon>
        <taxon>Tracheophyta</taxon>
        <taxon>Spermatophyta</taxon>
        <taxon>Magnoliopsida</taxon>
        <taxon>eudicotyledons</taxon>
        <taxon>Gunneridae</taxon>
        <taxon>Pentapetalae</taxon>
        <taxon>Caryophyllales</taxon>
        <taxon>Chenopodiaceae</taxon>
        <taxon>Betoideae</taxon>
        <taxon>Beta</taxon>
    </lineage>
</organism>
<protein>
    <submittedName>
        <fullName evidence="1">Uncharacterized protein</fullName>
    </submittedName>
</protein>